<dbReference type="Proteomes" id="UP000269221">
    <property type="component" value="Unassembled WGS sequence"/>
</dbReference>
<dbReference type="PANTHER" id="PTHR10407">
    <property type="entry name" value="HUNTINGTIN INTERACTING PROTEIN 1"/>
    <property type="match status" value="1"/>
</dbReference>
<dbReference type="GO" id="GO:0006897">
    <property type="term" value="P:endocytosis"/>
    <property type="evidence" value="ECO:0007669"/>
    <property type="project" value="UniProtKB-KW"/>
</dbReference>
<accession>A0A3M0K3F8</accession>
<comment type="caution">
    <text evidence="11">The sequence shown here is derived from an EMBL/GenBank/DDBJ whole genome shotgun (WGS) entry which is preliminary data.</text>
</comment>
<dbReference type="SUPFAM" id="SSF48464">
    <property type="entry name" value="ENTH/VHS domain"/>
    <property type="match status" value="1"/>
</dbReference>
<evidence type="ECO:0000259" key="10">
    <source>
        <dbReference type="PROSITE" id="PS50945"/>
    </source>
</evidence>
<feature type="domain" description="I/LWEQ" evidence="10">
    <location>
        <begin position="1407"/>
        <end position="1653"/>
    </location>
</feature>
<feature type="region of interest" description="Disordered" evidence="8">
    <location>
        <begin position="343"/>
        <end position="385"/>
    </location>
</feature>
<evidence type="ECO:0000256" key="2">
    <source>
        <dbReference type="ARBA" id="ARBA00010135"/>
    </source>
</evidence>
<dbReference type="SMART" id="SM00273">
    <property type="entry name" value="ENTH"/>
    <property type="match status" value="1"/>
</dbReference>
<feature type="region of interest" description="Disordered" evidence="8">
    <location>
        <begin position="582"/>
        <end position="610"/>
    </location>
</feature>
<sequence length="1745" mass="197100">MSSSVLRSASPQAFSPSHKNSIIRRQRQELKLLIAELKDRDRELNDMVAVHERHIQAWEDDRQKILTLAERCSLLTSELNERNAVIKSLTKKLKVLETQHNDSKITLENTQQKFKELLQKVADSSLQCQALEEKNQSLHCSVLELSAKTGQLQAREQELLTMLQLKDKALIETTDQIAEATSKFKSLEGALRASKLDEFSRNREQQDLKLTLNDVVVQINKMKDILCEKMKEGSNYQEEISHLKQENGCLRSELMLAGDGFGLGWFHMQTSVNCLLLSTIPLVLGRRTSGAAVVEEAQRKDQLYQFTKSKQARIEKELSSLRQVCVKQQRDLHFLHINLDSSEDSRQKHENAASGRSTGATFSASESPSKTDKGRTEGSHRMCEECGTAPVPASRVKPTPEMCEVDNSQLLNASDLEETTSAFLNQSQKVVKGLAVPAEEGEKQDVASSSDELDSEKFREANNTRPLRNREIGEKGVKSRHPKTFEVSLPSYDRWRDIKSRADLQSTMIQSNITSNKTDNGNKTWEETSDIESGQKSRETPVTCKSEVDSPINNFIINKNELCKPLSDLEWLEIFKPKKRDRNTCRGKDYSCSETAQGMKSTSSKRLSEENVDLNSLHVASPLLTSTEKSNITQSSGKFSDEDSPLDISDLAVTKPAKRYCMKPDTSSLFWKLERSLAQSRQMLADLERSLLHTSPSCIHNANNMNKLALTALEGIILGTHHEKGAFTFWSYAIGLPLPSSAILSWKFCHVLHKVLRDGHPNVLQDCQRYRSNIRETGDLWGHLHDRYGQLVSIYTRLLLTKISFHVKHPEFPPGLEVSDEVLEKTAGTDVNNIFQLTVEMFDYLDCELKLSESVFRQLNTSMAVSQMSAVQCRLAPLIQVIQDCSHLYHYSVKLMFKLHSCLPADTLQGHRDRFHEQFRSLKNFFKKASDMLYFKRLIQIPRLPESPPNFLRASALAEHVKPVVVIPEEAPEDEEPENLIEISTTSTTEPQITSDLFEQTFGPPNGVWDDRYGGERQGTAPAATWDRPAFVHRDAQIESLKKEVETLRAEMEKIKLEIAAGHLGRGAGQGRAVPQRPVTPQAQRYITQLKAQVNSLEGEVEEQRKQKQKALVDNEQLRDELERLQRVKQDSDRSQRLCAEAEKKANATEIRYTKLKEKHSELINTHAELLRKNADTAKQLTVTQQSQEEVARVKEQLAFQVEQVKREAEMKLEDQSVQMEQLRRELDARRDELEQAQRSLSHAKQAGAELSAQVDALHAEKEVLRRSVSEKECELLSTRGLVEEKELQLSQEADKATREIRELQGRLLEKSNQEQSLQQKLLEEQFGVLQETVREAQEMLRDAVAKLDDPLHLRCTSSPDYLLSRAQAALESTDALEKGHAQYVASMADAAGLVGALALFAHLAADTIVNGSATAHLAPTDHADRLTETCRECGQRSLEYLDTLKDRQRLGSAELGDVRGALRGVLQLAQELRPKSLDIKQEELGDMVEKEMASTSEAIEDAVRRIEEMMSQARNESSGVKLEVNERESADRVVLHTGKYEELIVCSHEIAASTAQLVAASKVKAEKSSRNLARLQECSRNVNEMAANVVASTKSGQEQIEEKDTMDFSGMSLIKLKKEEMETQVKVLELEKRLEGERVRLGELRKQHYVLARGCEDAQEDGEARPAPAPRRGILKKPPIAQKPGLGQRNINCKFQIDTHAPNCKTKRNGKVKNRSAKRETELRGKMKLWKFKWAITCENPVFD</sequence>
<dbReference type="PROSITE" id="PS50945">
    <property type="entry name" value="I_LWEQ"/>
    <property type="match status" value="1"/>
</dbReference>
<organism evidence="11 12">
    <name type="scientific">Hirundo rustica rustica</name>
    <dbReference type="NCBI Taxonomy" id="333673"/>
    <lineage>
        <taxon>Eukaryota</taxon>
        <taxon>Metazoa</taxon>
        <taxon>Chordata</taxon>
        <taxon>Craniata</taxon>
        <taxon>Vertebrata</taxon>
        <taxon>Euteleostomi</taxon>
        <taxon>Archelosauria</taxon>
        <taxon>Archosauria</taxon>
        <taxon>Dinosauria</taxon>
        <taxon>Saurischia</taxon>
        <taxon>Theropoda</taxon>
        <taxon>Coelurosauria</taxon>
        <taxon>Aves</taxon>
        <taxon>Neognathae</taxon>
        <taxon>Neoaves</taxon>
        <taxon>Telluraves</taxon>
        <taxon>Australaves</taxon>
        <taxon>Passeriformes</taxon>
        <taxon>Sylvioidea</taxon>
        <taxon>Hirundinidae</taxon>
        <taxon>Hirundo</taxon>
    </lineage>
</organism>
<dbReference type="GO" id="GO:0030136">
    <property type="term" value="C:clathrin-coated vesicle"/>
    <property type="evidence" value="ECO:0007669"/>
    <property type="project" value="TreeGrafter"/>
</dbReference>
<feature type="compositionally biased region" description="Basic and acidic residues" evidence="8">
    <location>
        <begin position="582"/>
        <end position="591"/>
    </location>
</feature>
<dbReference type="InterPro" id="IPR035964">
    <property type="entry name" value="I/LWEQ_dom_sf"/>
</dbReference>
<evidence type="ECO:0000313" key="12">
    <source>
        <dbReference type="Proteomes" id="UP000269221"/>
    </source>
</evidence>
<evidence type="ECO:0000259" key="9">
    <source>
        <dbReference type="PROSITE" id="PS50942"/>
    </source>
</evidence>
<evidence type="ECO:0000256" key="8">
    <source>
        <dbReference type="SAM" id="MobiDB-lite"/>
    </source>
</evidence>
<feature type="region of interest" description="Disordered" evidence="8">
    <location>
        <begin position="1"/>
        <end position="20"/>
    </location>
</feature>
<evidence type="ECO:0000256" key="4">
    <source>
        <dbReference type="ARBA" id="ARBA00022583"/>
    </source>
</evidence>
<dbReference type="InterPro" id="IPR032422">
    <property type="entry name" value="HIP1_clath-bd"/>
</dbReference>
<feature type="coiled-coil region" evidence="7">
    <location>
        <begin position="79"/>
        <end position="134"/>
    </location>
</feature>
<evidence type="ECO:0000256" key="7">
    <source>
        <dbReference type="SAM" id="Coils"/>
    </source>
</evidence>
<dbReference type="SUPFAM" id="SSF109885">
    <property type="entry name" value="I/LWEQ domain"/>
    <property type="match status" value="1"/>
</dbReference>
<dbReference type="InterPro" id="IPR013809">
    <property type="entry name" value="ENTH"/>
</dbReference>
<dbReference type="SMART" id="SM00307">
    <property type="entry name" value="ILWEQ"/>
    <property type="match status" value="1"/>
</dbReference>
<dbReference type="Gene3D" id="1.20.5.1700">
    <property type="match status" value="1"/>
</dbReference>
<dbReference type="OrthoDB" id="8178130at2759"/>
<dbReference type="FunFam" id="1.25.40.90:FF:000012">
    <property type="entry name" value="Huntingtin interacting protein 1-related"/>
    <property type="match status" value="1"/>
</dbReference>
<feature type="domain" description="ENTH" evidence="9">
    <location>
        <begin position="679"/>
        <end position="813"/>
    </location>
</feature>
<dbReference type="GO" id="GO:0051015">
    <property type="term" value="F:actin filament binding"/>
    <property type="evidence" value="ECO:0007669"/>
    <property type="project" value="TreeGrafter"/>
</dbReference>
<evidence type="ECO:0000256" key="1">
    <source>
        <dbReference type="ARBA" id="ARBA00004496"/>
    </source>
</evidence>
<feature type="coiled-coil region" evidence="7">
    <location>
        <begin position="1206"/>
        <end position="1321"/>
    </location>
</feature>
<evidence type="ECO:0000256" key="3">
    <source>
        <dbReference type="ARBA" id="ARBA00022490"/>
    </source>
</evidence>
<keyword evidence="6" id="KW-0009">Actin-binding</keyword>
<evidence type="ECO:0000256" key="5">
    <source>
        <dbReference type="ARBA" id="ARBA00023054"/>
    </source>
</evidence>
<dbReference type="InterPro" id="IPR011417">
    <property type="entry name" value="ANTH_dom"/>
</dbReference>
<name>A0A3M0K3F8_HIRRU</name>
<feature type="compositionally biased region" description="Polar residues" evidence="8">
    <location>
        <begin position="354"/>
        <end position="368"/>
    </location>
</feature>
<dbReference type="Gene3D" id="1.20.1410.10">
    <property type="entry name" value="I/LWEQ domain"/>
    <property type="match status" value="2"/>
</dbReference>
<dbReference type="STRING" id="333673.A0A3M0K3F8"/>
<dbReference type="Gene3D" id="6.10.250.920">
    <property type="match status" value="1"/>
</dbReference>
<dbReference type="GO" id="GO:0007015">
    <property type="term" value="P:actin filament organization"/>
    <property type="evidence" value="ECO:0007669"/>
    <property type="project" value="TreeGrafter"/>
</dbReference>
<feature type="compositionally biased region" description="Polar residues" evidence="8">
    <location>
        <begin position="513"/>
        <end position="523"/>
    </location>
</feature>
<dbReference type="InterPro" id="IPR008942">
    <property type="entry name" value="ENTH_VHS"/>
</dbReference>
<feature type="compositionally biased region" description="Basic and acidic residues" evidence="8">
    <location>
        <begin position="369"/>
        <end position="384"/>
    </location>
</feature>
<dbReference type="GO" id="GO:0043325">
    <property type="term" value="F:phosphatidylinositol-3,4-bisphosphate binding"/>
    <property type="evidence" value="ECO:0007669"/>
    <property type="project" value="TreeGrafter"/>
</dbReference>
<keyword evidence="3" id="KW-0963">Cytoplasm</keyword>
<dbReference type="InterPro" id="IPR002558">
    <property type="entry name" value="ILWEQ_dom"/>
</dbReference>
<evidence type="ECO:0000313" key="11">
    <source>
        <dbReference type="EMBL" id="RMC05754.1"/>
    </source>
</evidence>
<dbReference type="GO" id="GO:0080025">
    <property type="term" value="F:phosphatidylinositol-3,5-bisphosphate binding"/>
    <property type="evidence" value="ECO:0007669"/>
    <property type="project" value="TreeGrafter"/>
</dbReference>
<dbReference type="Pfam" id="PF07651">
    <property type="entry name" value="ANTH"/>
    <property type="match status" value="1"/>
</dbReference>
<keyword evidence="4" id="KW-0254">Endocytosis</keyword>
<dbReference type="GO" id="GO:0032051">
    <property type="term" value="F:clathrin light chain binding"/>
    <property type="evidence" value="ECO:0007669"/>
    <property type="project" value="TreeGrafter"/>
</dbReference>
<feature type="coiled-coil region" evidence="7">
    <location>
        <begin position="1612"/>
        <end position="1648"/>
    </location>
</feature>
<dbReference type="FunFam" id="1.20.5.1700:FF:000002">
    <property type="entry name" value="Huntingtin interacting protein 1"/>
    <property type="match status" value="1"/>
</dbReference>
<dbReference type="EMBL" id="QRBI01000121">
    <property type="protein sequence ID" value="RMC05754.1"/>
    <property type="molecule type" value="Genomic_DNA"/>
</dbReference>
<dbReference type="GO" id="GO:0048268">
    <property type="term" value="P:clathrin coat assembly"/>
    <property type="evidence" value="ECO:0007669"/>
    <property type="project" value="TreeGrafter"/>
</dbReference>
<dbReference type="GO" id="GO:0030864">
    <property type="term" value="C:cortical actin cytoskeleton"/>
    <property type="evidence" value="ECO:0007669"/>
    <property type="project" value="TreeGrafter"/>
</dbReference>
<comment type="subcellular location">
    <subcellularLocation>
        <location evidence="1">Cytoplasm</location>
    </subcellularLocation>
</comment>
<dbReference type="Pfam" id="PF01608">
    <property type="entry name" value="I_LWEQ"/>
    <property type="match status" value="1"/>
</dbReference>
<comment type="similarity">
    <text evidence="2">Belongs to the SLA2 family.</text>
</comment>
<gene>
    <name evidence="11" type="ORF">DUI87_17297</name>
</gene>
<feature type="compositionally biased region" description="Basic and acidic residues" evidence="8">
    <location>
        <begin position="455"/>
        <end position="477"/>
    </location>
</feature>
<keyword evidence="5 7" id="KW-0175">Coiled coil</keyword>
<feature type="coiled-coil region" evidence="7">
    <location>
        <begin position="1087"/>
        <end position="1173"/>
    </location>
</feature>
<dbReference type="Pfam" id="PF16515">
    <property type="entry name" value="HIP1_clath_bdg"/>
    <property type="match status" value="1"/>
</dbReference>
<dbReference type="InterPro" id="IPR030224">
    <property type="entry name" value="Sla2_fam"/>
</dbReference>
<keyword evidence="12" id="KW-1185">Reference proteome</keyword>
<dbReference type="PROSITE" id="PS50942">
    <property type="entry name" value="ENTH"/>
    <property type="match status" value="1"/>
</dbReference>
<feature type="coiled-coil region" evidence="7">
    <location>
        <begin position="20"/>
        <end position="47"/>
    </location>
</feature>
<feature type="compositionally biased region" description="Polar residues" evidence="8">
    <location>
        <begin position="592"/>
        <end position="605"/>
    </location>
</feature>
<evidence type="ECO:0000256" key="6">
    <source>
        <dbReference type="ARBA" id="ARBA00023203"/>
    </source>
</evidence>
<proteinExistence type="inferred from homology"/>
<feature type="region of interest" description="Disordered" evidence="8">
    <location>
        <begin position="513"/>
        <end position="545"/>
    </location>
</feature>
<feature type="region of interest" description="Disordered" evidence="8">
    <location>
        <begin position="438"/>
        <end position="482"/>
    </location>
</feature>
<protein>
    <recommendedName>
        <fullName evidence="13">Huntingtin interacting protein 1 related</fullName>
    </recommendedName>
</protein>
<evidence type="ECO:0008006" key="13">
    <source>
        <dbReference type="Google" id="ProtNLM"/>
    </source>
</evidence>
<dbReference type="GO" id="GO:0035615">
    <property type="term" value="F:clathrin adaptor activity"/>
    <property type="evidence" value="ECO:0007669"/>
    <property type="project" value="TreeGrafter"/>
</dbReference>
<reference evidence="11 12" key="1">
    <citation type="submission" date="2018-07" db="EMBL/GenBank/DDBJ databases">
        <title>A high quality draft genome assembly of the barn swallow (H. rustica rustica).</title>
        <authorList>
            <person name="Formenti G."/>
            <person name="Chiara M."/>
            <person name="Poveda L."/>
            <person name="Francoijs K.-J."/>
            <person name="Bonisoli-Alquati A."/>
            <person name="Canova L."/>
            <person name="Gianfranceschi L."/>
            <person name="Horner D.S."/>
            <person name="Saino N."/>
        </authorList>
    </citation>
    <scope>NUCLEOTIDE SEQUENCE [LARGE SCALE GENOMIC DNA]</scope>
    <source>
        <strain evidence="11">Chelidonia</strain>
        <tissue evidence="11">Blood</tissue>
    </source>
</reference>
<dbReference type="PANTHER" id="PTHR10407:SF10">
    <property type="entry name" value="HUNTINGTIN-INTERACTING PROTEIN 1-RELATED PROTEIN"/>
    <property type="match status" value="1"/>
</dbReference>